<dbReference type="EMBL" id="CAADRA010007528">
    <property type="protein sequence ID" value="VFU01838.1"/>
    <property type="molecule type" value="Genomic_DNA"/>
</dbReference>
<name>A0A485LX42_9STRA</name>
<dbReference type="PANTHER" id="PTHR13693:SF102">
    <property type="entry name" value="2-AMINO-3-KETOBUTYRATE COENZYME A LIGASE, MITOCHONDRIAL"/>
    <property type="match status" value="1"/>
</dbReference>
<evidence type="ECO:0000313" key="7">
    <source>
        <dbReference type="EMBL" id="KAF0682693.1"/>
    </source>
</evidence>
<dbReference type="NCBIfam" id="TIGR01822">
    <property type="entry name" value="2am3keto_CoA"/>
    <property type="match status" value="1"/>
</dbReference>
<accession>A0A485LX42</accession>
<dbReference type="HAMAP" id="MF_00985">
    <property type="entry name" value="2am3keto_CoA_ligase"/>
    <property type="match status" value="1"/>
</dbReference>
<keyword evidence="5" id="KW-0012">Acyltransferase</keyword>
<organism evidence="8 9">
    <name type="scientific">Aphanomyces stellatus</name>
    <dbReference type="NCBI Taxonomy" id="120398"/>
    <lineage>
        <taxon>Eukaryota</taxon>
        <taxon>Sar</taxon>
        <taxon>Stramenopiles</taxon>
        <taxon>Oomycota</taxon>
        <taxon>Saprolegniomycetes</taxon>
        <taxon>Saprolegniales</taxon>
        <taxon>Verrucalvaceae</taxon>
        <taxon>Aphanomyces</taxon>
    </lineage>
</organism>
<dbReference type="GO" id="GO:0005739">
    <property type="term" value="C:mitochondrion"/>
    <property type="evidence" value="ECO:0007669"/>
    <property type="project" value="TreeGrafter"/>
</dbReference>
<dbReference type="EMBL" id="VJMH01007502">
    <property type="protein sequence ID" value="KAF0682693.1"/>
    <property type="molecule type" value="Genomic_DNA"/>
</dbReference>
<dbReference type="Proteomes" id="UP000332933">
    <property type="component" value="Unassembled WGS sequence"/>
</dbReference>
<keyword evidence="9" id="KW-1185">Reference proteome</keyword>
<evidence type="ECO:0000313" key="9">
    <source>
        <dbReference type="Proteomes" id="UP000332933"/>
    </source>
</evidence>
<dbReference type="OrthoDB" id="10263824at2759"/>
<dbReference type="InterPro" id="IPR015422">
    <property type="entry name" value="PyrdxlP-dep_Trfase_small"/>
</dbReference>
<dbReference type="GO" id="GO:0008890">
    <property type="term" value="F:glycine C-acetyltransferase activity"/>
    <property type="evidence" value="ECO:0007669"/>
    <property type="project" value="InterPro"/>
</dbReference>
<dbReference type="InterPro" id="IPR050087">
    <property type="entry name" value="AON_synthase_class-II"/>
</dbReference>
<dbReference type="Gene3D" id="3.90.1150.10">
    <property type="entry name" value="Aspartate Aminotransferase, domain 1"/>
    <property type="match status" value="1"/>
</dbReference>
<evidence type="ECO:0000256" key="3">
    <source>
        <dbReference type="ARBA" id="ARBA00022679"/>
    </source>
</evidence>
<proteinExistence type="inferred from homology"/>
<dbReference type="InterPro" id="IPR011282">
    <property type="entry name" value="2am3keto_CoA_ligase"/>
</dbReference>
<dbReference type="Gene3D" id="3.40.640.10">
    <property type="entry name" value="Type I PLP-dependent aspartate aminotransferase-like (Major domain)"/>
    <property type="match status" value="1"/>
</dbReference>
<dbReference type="CDD" id="cd06454">
    <property type="entry name" value="KBL_like"/>
    <property type="match status" value="1"/>
</dbReference>
<protein>
    <submittedName>
        <fullName evidence="8">Aste57867_25211 protein</fullName>
    </submittedName>
</protein>
<keyword evidence="3" id="KW-0808">Transferase</keyword>
<dbReference type="AlphaFoldDB" id="A0A485LX42"/>
<dbReference type="SUPFAM" id="SSF53383">
    <property type="entry name" value="PLP-dependent transferases"/>
    <property type="match status" value="1"/>
</dbReference>
<dbReference type="PANTHER" id="PTHR13693">
    <property type="entry name" value="CLASS II AMINOTRANSFERASE/8-AMINO-7-OXONONANOATE SYNTHASE"/>
    <property type="match status" value="1"/>
</dbReference>
<dbReference type="InterPro" id="IPR015421">
    <property type="entry name" value="PyrdxlP-dep_Trfase_major"/>
</dbReference>
<keyword evidence="4" id="KW-0663">Pyridoxal phosphate</keyword>
<comment type="similarity">
    <text evidence="2">Belongs to the class-II pyridoxal-phosphate-dependent aminotransferase family.</text>
</comment>
<dbReference type="InterPro" id="IPR015424">
    <property type="entry name" value="PyrdxlP-dep_Trfase"/>
</dbReference>
<dbReference type="FunFam" id="3.40.640.10:FF:000006">
    <property type="entry name" value="5-aminolevulinate synthase, mitochondrial"/>
    <property type="match status" value="1"/>
</dbReference>
<sequence>MTNNLTARLAAEHAAIIEAGTFKAERVITSAQGATITVANQAVLNFCANNYLGLSNHPDVVGAAKATLETHGFGLSSVRFICGTQDIHKELERTISAFHGTDDTILFPSCFDANAGLFEAILNNQDAVISDELNHASIIDGIRLCKAERHRFKHMDLADLEDKLKATQHCRTRLIATDGAFSMDGDVAPLAGICDLAEKYNAQVFIDECHATGFFGPTGRGSDEYCGVRGRIDIINSTLGKALGGGTGGYTTGRKEVIAILRQRARPYLFSNSVAPAVVGASLKVFELLTHSTHYVDTIRRNTHRFRDAMTKAGFTITGQRDHPIVAVMVGDARLASEIADDMLKHGIYVIGFSYPVVPQGKARIRVQISAAHTIEEVDRCVDAFIACGKDRNLISNL</sequence>
<evidence type="ECO:0000313" key="8">
    <source>
        <dbReference type="EMBL" id="VFU01838.1"/>
    </source>
</evidence>
<evidence type="ECO:0000256" key="5">
    <source>
        <dbReference type="ARBA" id="ARBA00023315"/>
    </source>
</evidence>
<evidence type="ECO:0000259" key="6">
    <source>
        <dbReference type="Pfam" id="PF00155"/>
    </source>
</evidence>
<gene>
    <name evidence="8" type="primary">Aste57867_25211</name>
    <name evidence="7" type="ORF">As57867_025133</name>
    <name evidence="8" type="ORF">ASTE57867_25211</name>
</gene>
<feature type="domain" description="Aminotransferase class I/classII large" evidence="6">
    <location>
        <begin position="43"/>
        <end position="385"/>
    </location>
</feature>
<evidence type="ECO:0000256" key="4">
    <source>
        <dbReference type="ARBA" id="ARBA00022898"/>
    </source>
</evidence>
<dbReference type="GO" id="GO:0006567">
    <property type="term" value="P:L-threonine catabolic process"/>
    <property type="evidence" value="ECO:0007669"/>
    <property type="project" value="InterPro"/>
</dbReference>
<dbReference type="GO" id="GO:0030170">
    <property type="term" value="F:pyridoxal phosphate binding"/>
    <property type="evidence" value="ECO:0007669"/>
    <property type="project" value="InterPro"/>
</dbReference>
<dbReference type="InterPro" id="IPR004839">
    <property type="entry name" value="Aminotransferase_I/II_large"/>
</dbReference>
<evidence type="ECO:0000256" key="1">
    <source>
        <dbReference type="ARBA" id="ARBA00001933"/>
    </source>
</evidence>
<dbReference type="NCBIfam" id="NF005394">
    <property type="entry name" value="PRK06939.1"/>
    <property type="match status" value="1"/>
</dbReference>
<reference evidence="7" key="2">
    <citation type="submission" date="2019-06" db="EMBL/GenBank/DDBJ databases">
        <title>Genomics analysis of Aphanomyces spp. identifies a new class of oomycete effector associated with host adaptation.</title>
        <authorList>
            <person name="Gaulin E."/>
        </authorList>
    </citation>
    <scope>NUCLEOTIDE SEQUENCE</scope>
    <source>
        <strain evidence="7">CBS 578.67</strain>
    </source>
</reference>
<evidence type="ECO:0000256" key="2">
    <source>
        <dbReference type="ARBA" id="ARBA00008392"/>
    </source>
</evidence>
<reference evidence="8 9" key="1">
    <citation type="submission" date="2019-03" db="EMBL/GenBank/DDBJ databases">
        <authorList>
            <person name="Gaulin E."/>
            <person name="Dumas B."/>
        </authorList>
    </citation>
    <scope>NUCLEOTIDE SEQUENCE [LARGE SCALE GENOMIC DNA]</scope>
    <source>
        <strain evidence="8">CBS 568.67</strain>
    </source>
</reference>
<comment type="cofactor">
    <cofactor evidence="1">
        <name>pyridoxal 5'-phosphate</name>
        <dbReference type="ChEBI" id="CHEBI:597326"/>
    </cofactor>
</comment>
<dbReference type="Pfam" id="PF00155">
    <property type="entry name" value="Aminotran_1_2"/>
    <property type="match status" value="1"/>
</dbReference>